<dbReference type="EMBL" id="JARJLG010000001">
    <property type="protein sequence ID" value="KAJ7785206.1"/>
    <property type="molecule type" value="Genomic_DNA"/>
</dbReference>
<evidence type="ECO:0000313" key="1">
    <source>
        <dbReference type="EMBL" id="KAJ7785206.1"/>
    </source>
</evidence>
<name>A0AAD7P226_9AGAR</name>
<sequence length="109" mass="12442">MYPSGGGHKWSKDTRYFLGLEKFQEILAILLTWGSIFLRPRSLAFQPPIEAVSIFARPNEPQTANKASEIKEIQGNAIGLGRRMFDLKDQIPKRHQDIHAGPRIERIET</sequence>
<gene>
    <name evidence="1" type="ORF">DFH07DRAFT_763805</name>
</gene>
<organism evidence="1 2">
    <name type="scientific">Mycena maculata</name>
    <dbReference type="NCBI Taxonomy" id="230809"/>
    <lineage>
        <taxon>Eukaryota</taxon>
        <taxon>Fungi</taxon>
        <taxon>Dikarya</taxon>
        <taxon>Basidiomycota</taxon>
        <taxon>Agaricomycotina</taxon>
        <taxon>Agaricomycetes</taxon>
        <taxon>Agaricomycetidae</taxon>
        <taxon>Agaricales</taxon>
        <taxon>Marasmiineae</taxon>
        <taxon>Mycenaceae</taxon>
        <taxon>Mycena</taxon>
    </lineage>
</organism>
<comment type="caution">
    <text evidence="1">The sequence shown here is derived from an EMBL/GenBank/DDBJ whole genome shotgun (WGS) entry which is preliminary data.</text>
</comment>
<proteinExistence type="predicted"/>
<accession>A0AAD7P226</accession>
<protein>
    <submittedName>
        <fullName evidence="1">Uncharacterized protein</fullName>
    </submittedName>
</protein>
<dbReference type="Proteomes" id="UP001215280">
    <property type="component" value="Unassembled WGS sequence"/>
</dbReference>
<evidence type="ECO:0000313" key="2">
    <source>
        <dbReference type="Proteomes" id="UP001215280"/>
    </source>
</evidence>
<dbReference type="AlphaFoldDB" id="A0AAD7P226"/>
<keyword evidence="2" id="KW-1185">Reference proteome</keyword>
<reference evidence="1" key="1">
    <citation type="submission" date="2023-03" db="EMBL/GenBank/DDBJ databases">
        <title>Massive genome expansion in bonnet fungi (Mycena s.s.) driven by repeated elements and novel gene families across ecological guilds.</title>
        <authorList>
            <consortium name="Lawrence Berkeley National Laboratory"/>
            <person name="Harder C.B."/>
            <person name="Miyauchi S."/>
            <person name="Viragh M."/>
            <person name="Kuo A."/>
            <person name="Thoen E."/>
            <person name="Andreopoulos B."/>
            <person name="Lu D."/>
            <person name="Skrede I."/>
            <person name="Drula E."/>
            <person name="Henrissat B."/>
            <person name="Morin E."/>
            <person name="Kohler A."/>
            <person name="Barry K."/>
            <person name="LaButti K."/>
            <person name="Morin E."/>
            <person name="Salamov A."/>
            <person name="Lipzen A."/>
            <person name="Mereny Z."/>
            <person name="Hegedus B."/>
            <person name="Baldrian P."/>
            <person name="Stursova M."/>
            <person name="Weitz H."/>
            <person name="Taylor A."/>
            <person name="Grigoriev I.V."/>
            <person name="Nagy L.G."/>
            <person name="Martin F."/>
            <person name="Kauserud H."/>
        </authorList>
    </citation>
    <scope>NUCLEOTIDE SEQUENCE</scope>
    <source>
        <strain evidence="1">CBHHK188m</strain>
    </source>
</reference>